<dbReference type="CDD" id="cd03244">
    <property type="entry name" value="ABCC_MRP_domain2"/>
    <property type="match status" value="1"/>
</dbReference>
<feature type="transmembrane region" description="Helical" evidence="11">
    <location>
        <begin position="833"/>
        <end position="850"/>
    </location>
</feature>
<evidence type="ECO:0000256" key="4">
    <source>
        <dbReference type="ARBA" id="ARBA00022692"/>
    </source>
</evidence>
<keyword evidence="9 11" id="KW-0472">Membrane</keyword>
<feature type="domain" description="ABC transmembrane type-1" evidence="13">
    <location>
        <begin position="790"/>
        <end position="1061"/>
    </location>
</feature>
<evidence type="ECO:0000313" key="15">
    <source>
        <dbReference type="Proteomes" id="UP000485058"/>
    </source>
</evidence>
<comment type="subcellular location">
    <subcellularLocation>
        <location evidence="1">Vacuole membrane</location>
        <topology evidence="1">Multi-pass membrane protein</topology>
    </subcellularLocation>
</comment>
<feature type="transmembrane region" description="Helical" evidence="11">
    <location>
        <begin position="779"/>
        <end position="799"/>
    </location>
</feature>
<feature type="compositionally biased region" description="Basic and acidic residues" evidence="10">
    <location>
        <begin position="711"/>
        <end position="720"/>
    </location>
</feature>
<dbReference type="FunFam" id="3.40.50.300:FF:000163">
    <property type="entry name" value="Multidrug resistance-associated protein member 4"/>
    <property type="match status" value="1"/>
</dbReference>
<sequence>MPKVALLKQETATLDEANIRNDSWLSRGCLLWVYAIIAQGRKGKIVQDELKMPGDQACERASARFEAAWADELKLKGSATPPSLLRALKKAFGFDVFIAGVWKLSWSVLVLLGAFYFVRSLVQYVSDPKKNYNQYNADPISNNGVGWILACTFFLDSILVGVALQRMGDACVRGGIKIRAALMTAVYRKTFRLNSVHNEGAGNVVSLVSTDCSKLYEGVLHVHNVWTAPLEAIAIIALLLSLTEGTYGLPALGIVFFVLPLQYYLGYRIAKYKLETVEVSDSRVLRMQEILLAIKLVKFYCWEKSFSKQVNEVRAEEIKLLSKTAVVKTMNLCLVFAVPPVIALVIFATYVYNVGRFDSVFSFTVLSLFNTLRFPLVVLPKALRGTSEAIASIQRIEKFLMLEEGSDHPRSSNTEVRFKDAVLSHSSNKEDFRLKIPKFEVRPGEVAAIVGRVGSGKSSVFQAILQNMVLEKGVMAVGGSISYVPQTPWVQNLTLRDNILFGLPYDEVKYKKVIHACALELDLQILPQGDQSMAGERGINLSGGQRQRVGLARATYHDSDLILLDNPLSAVDQHTAIHIFEHCIRGMLRDKAVVWITHQLELLPQCDTISVMEGGQITYFGPYSGDVLNQRLPVDHLLFATVEAGDAAVKAVSGASTPAPSNHGITAGHEGKDNNGHGHDGHGPKRLLRRSFQRGQEGMRPVDSVAGALSHMDKQDEESSVHNQAKQQSPEKTAAAPNQLPPGAQLEAIDMRVHQSAELVATMFNGFVKRLSAGGAFMVYWRAGGIIFGVLAFFIFMATQTCRIYSDLWIRWWADDIRFTLYSEEPEGTASNLYLLCYLALVLHFILLLLSRDAMFSIWHVVGSTRLHNNLFARVLSAPILFFLRTPVGDVLNSFAKDQDTLDETLPDTIHMSTIYFMILAALTAALFGAFLVMQFLYLPAATVLKRWAGETASQVYVHVDESLHGMEVIKAFNAVNYFIQENIQRINIHHLALFNTEQCHLWLAFWCDFFGAILVVATCLFSVGLKDELGSAAVGLAISNTIQVLVFFTWVVRGVADSVSMWDAVERVTSFATNIPMESQIASNLVEVEKAMAQEHRNEKDKAVMIKANGTGVNHGKGGEVTVMVDEAFGRLEVAEMNKVLESWPSTGDIKFEQVCLRYYPGAPLALKFISFHINDKEKIGVVGRTGSGKTTLLLALFRMFELAYGHIIIDGVNIAALPLSEVRSRLAIIPQEPVMFKGTVRSNLDPFNDATDAELWHSLDMVHMKEAVADMPNGLDANVAEGGSNFSLGQKQLICMARCVIKKTHVLVLDEATAAMDLQTDSLIQKTIR</sequence>
<dbReference type="InterPro" id="IPR027417">
    <property type="entry name" value="P-loop_NTPase"/>
</dbReference>
<dbReference type="CDD" id="cd03250">
    <property type="entry name" value="ABCC_MRP_domain1"/>
    <property type="match status" value="1"/>
</dbReference>
<evidence type="ECO:0000256" key="10">
    <source>
        <dbReference type="SAM" id="MobiDB-lite"/>
    </source>
</evidence>
<feature type="non-terminal residue" evidence="14">
    <location>
        <position position="1331"/>
    </location>
</feature>
<dbReference type="PANTHER" id="PTHR24223:SF443">
    <property type="entry name" value="MULTIDRUG-RESISTANCE LIKE PROTEIN 1, ISOFORM I"/>
    <property type="match status" value="1"/>
</dbReference>
<dbReference type="PROSITE" id="PS50929">
    <property type="entry name" value="ABC_TM1F"/>
    <property type="match status" value="2"/>
</dbReference>
<dbReference type="InterPro" id="IPR003593">
    <property type="entry name" value="AAA+_ATPase"/>
</dbReference>
<reference evidence="14 15" key="1">
    <citation type="submission" date="2020-02" db="EMBL/GenBank/DDBJ databases">
        <title>Draft genome sequence of Haematococcus lacustris strain NIES-144.</title>
        <authorList>
            <person name="Morimoto D."/>
            <person name="Nakagawa S."/>
            <person name="Yoshida T."/>
            <person name="Sawayama S."/>
        </authorList>
    </citation>
    <scope>NUCLEOTIDE SEQUENCE [LARGE SCALE GENOMIC DNA]</scope>
    <source>
        <strain evidence="14 15">NIES-144</strain>
    </source>
</reference>
<feature type="compositionally biased region" description="Polar residues" evidence="10">
    <location>
        <begin position="721"/>
        <end position="731"/>
    </location>
</feature>
<evidence type="ECO:0000256" key="6">
    <source>
        <dbReference type="ARBA" id="ARBA00022741"/>
    </source>
</evidence>
<evidence type="ECO:0000256" key="1">
    <source>
        <dbReference type="ARBA" id="ARBA00004128"/>
    </source>
</evidence>
<dbReference type="SUPFAM" id="SSF90123">
    <property type="entry name" value="ABC transporter transmembrane region"/>
    <property type="match status" value="2"/>
</dbReference>
<feature type="transmembrane region" description="Helical" evidence="11">
    <location>
        <begin position="224"/>
        <end position="241"/>
    </location>
</feature>
<dbReference type="GO" id="GO:0140359">
    <property type="term" value="F:ABC-type transporter activity"/>
    <property type="evidence" value="ECO:0007669"/>
    <property type="project" value="InterPro"/>
</dbReference>
<dbReference type="FunFam" id="3.40.50.300:FF:003769">
    <property type="entry name" value="ABC transporter, multidrug resistance associated protein"/>
    <property type="match status" value="1"/>
</dbReference>
<feature type="compositionally biased region" description="Basic and acidic residues" evidence="10">
    <location>
        <begin position="669"/>
        <end position="683"/>
    </location>
</feature>
<evidence type="ECO:0000256" key="9">
    <source>
        <dbReference type="ARBA" id="ARBA00023136"/>
    </source>
</evidence>
<evidence type="ECO:0000256" key="3">
    <source>
        <dbReference type="ARBA" id="ARBA00022448"/>
    </source>
</evidence>
<evidence type="ECO:0000256" key="5">
    <source>
        <dbReference type="ARBA" id="ARBA00022737"/>
    </source>
</evidence>
<dbReference type="CDD" id="cd18580">
    <property type="entry name" value="ABC_6TM_ABCC_D2"/>
    <property type="match status" value="1"/>
</dbReference>
<dbReference type="InterPro" id="IPR044726">
    <property type="entry name" value="ABCC_6TM_D2"/>
</dbReference>
<dbReference type="Pfam" id="PF00664">
    <property type="entry name" value="ABC_membrane"/>
    <property type="match status" value="2"/>
</dbReference>
<comment type="caution">
    <text evidence="14">The sequence shown here is derived from an EMBL/GenBank/DDBJ whole genome shotgun (WGS) entry which is preliminary data.</text>
</comment>
<feature type="transmembrane region" description="Helical" evidence="11">
    <location>
        <begin position="145"/>
        <end position="164"/>
    </location>
</feature>
<evidence type="ECO:0000256" key="8">
    <source>
        <dbReference type="ARBA" id="ARBA00022989"/>
    </source>
</evidence>
<dbReference type="GO" id="GO:0005524">
    <property type="term" value="F:ATP binding"/>
    <property type="evidence" value="ECO:0007669"/>
    <property type="project" value="UniProtKB-KW"/>
</dbReference>
<dbReference type="PANTHER" id="PTHR24223">
    <property type="entry name" value="ATP-BINDING CASSETTE SUB-FAMILY C"/>
    <property type="match status" value="1"/>
</dbReference>
<feature type="domain" description="ABC transmembrane type-1" evidence="13">
    <location>
        <begin position="97"/>
        <end position="388"/>
    </location>
</feature>
<evidence type="ECO:0000259" key="12">
    <source>
        <dbReference type="PROSITE" id="PS50893"/>
    </source>
</evidence>
<dbReference type="InterPro" id="IPR044746">
    <property type="entry name" value="ABCC_6TM_D1"/>
</dbReference>
<dbReference type="Proteomes" id="UP000485058">
    <property type="component" value="Unassembled WGS sequence"/>
</dbReference>
<keyword evidence="3" id="KW-0813">Transport</keyword>
<dbReference type="PROSITE" id="PS00211">
    <property type="entry name" value="ABC_TRANSPORTER_1"/>
    <property type="match status" value="2"/>
</dbReference>
<keyword evidence="6" id="KW-0547">Nucleotide-binding</keyword>
<dbReference type="InterPro" id="IPR003439">
    <property type="entry name" value="ABC_transporter-like_ATP-bd"/>
</dbReference>
<dbReference type="GO" id="GO:0005774">
    <property type="term" value="C:vacuolar membrane"/>
    <property type="evidence" value="ECO:0007669"/>
    <property type="project" value="UniProtKB-SubCell"/>
</dbReference>
<comment type="similarity">
    <text evidence="2">Belongs to the ABC transporter superfamily. ABCC family. Conjugate transporter (TC 3.A.1.208) subfamily.</text>
</comment>
<feature type="domain" description="ABC transporter" evidence="12">
    <location>
        <begin position="416"/>
        <end position="639"/>
    </location>
</feature>
<dbReference type="FunFam" id="1.20.1560.10:FF:000006">
    <property type="entry name" value="ATP-binding cassette, sub-family C (CFTR/MRP), member 9"/>
    <property type="match status" value="1"/>
</dbReference>
<evidence type="ECO:0000256" key="11">
    <source>
        <dbReference type="SAM" id="Phobius"/>
    </source>
</evidence>
<feature type="region of interest" description="Disordered" evidence="10">
    <location>
        <begin position="711"/>
        <end position="741"/>
    </location>
</feature>
<keyword evidence="8 11" id="KW-1133">Transmembrane helix</keyword>
<dbReference type="InterPro" id="IPR011527">
    <property type="entry name" value="ABC1_TM_dom"/>
</dbReference>
<dbReference type="InterPro" id="IPR036640">
    <property type="entry name" value="ABC1_TM_sf"/>
</dbReference>
<evidence type="ECO:0000256" key="2">
    <source>
        <dbReference type="ARBA" id="ARBA00009726"/>
    </source>
</evidence>
<proteinExistence type="inferred from homology"/>
<accession>A0A699YRQ7</accession>
<evidence type="ECO:0000259" key="13">
    <source>
        <dbReference type="PROSITE" id="PS50929"/>
    </source>
</evidence>
<dbReference type="GO" id="GO:0016887">
    <property type="term" value="F:ATP hydrolysis activity"/>
    <property type="evidence" value="ECO:0007669"/>
    <property type="project" value="InterPro"/>
</dbReference>
<keyword evidence="5" id="KW-0677">Repeat</keyword>
<dbReference type="SUPFAM" id="SSF52540">
    <property type="entry name" value="P-loop containing nucleoside triphosphate hydrolases"/>
    <property type="match status" value="2"/>
</dbReference>
<keyword evidence="7" id="KW-0067">ATP-binding</keyword>
<feature type="transmembrane region" description="Helical" evidence="11">
    <location>
        <begin position="247"/>
        <end position="265"/>
    </location>
</feature>
<feature type="transmembrane region" description="Helical" evidence="11">
    <location>
        <begin position="332"/>
        <end position="353"/>
    </location>
</feature>
<dbReference type="SMART" id="SM00382">
    <property type="entry name" value="AAA"/>
    <property type="match status" value="2"/>
</dbReference>
<organism evidence="14 15">
    <name type="scientific">Haematococcus lacustris</name>
    <name type="common">Green alga</name>
    <name type="synonym">Haematococcus pluvialis</name>
    <dbReference type="NCBI Taxonomy" id="44745"/>
    <lineage>
        <taxon>Eukaryota</taxon>
        <taxon>Viridiplantae</taxon>
        <taxon>Chlorophyta</taxon>
        <taxon>core chlorophytes</taxon>
        <taxon>Chlorophyceae</taxon>
        <taxon>CS clade</taxon>
        <taxon>Chlamydomonadales</taxon>
        <taxon>Haematococcaceae</taxon>
        <taxon>Haematococcus</taxon>
    </lineage>
</organism>
<keyword evidence="4 11" id="KW-0812">Transmembrane</keyword>
<feature type="transmembrane region" description="Helical" evidence="11">
    <location>
        <begin position="1030"/>
        <end position="1053"/>
    </location>
</feature>
<dbReference type="PROSITE" id="PS50893">
    <property type="entry name" value="ABC_TRANSPORTER_2"/>
    <property type="match status" value="1"/>
</dbReference>
<feature type="compositionally biased region" description="Polar residues" evidence="10">
    <location>
        <begin position="654"/>
        <end position="664"/>
    </location>
</feature>
<gene>
    <name evidence="14" type="ORF">HaLaN_08686</name>
</gene>
<evidence type="ECO:0000313" key="14">
    <source>
        <dbReference type="EMBL" id="GFH12907.1"/>
    </source>
</evidence>
<feature type="region of interest" description="Disordered" evidence="10">
    <location>
        <begin position="653"/>
        <end position="686"/>
    </location>
</feature>
<keyword evidence="15" id="KW-1185">Reference proteome</keyword>
<dbReference type="InterPro" id="IPR050173">
    <property type="entry name" value="ABC_transporter_C-like"/>
</dbReference>
<dbReference type="Gene3D" id="3.40.50.300">
    <property type="entry name" value="P-loop containing nucleotide triphosphate hydrolases"/>
    <property type="match status" value="2"/>
</dbReference>
<feature type="transmembrane region" description="Helical" evidence="11">
    <location>
        <begin position="1002"/>
        <end position="1024"/>
    </location>
</feature>
<protein>
    <submittedName>
        <fullName evidence="14">Uncharacterized protein</fullName>
    </submittedName>
</protein>
<dbReference type="Pfam" id="PF00005">
    <property type="entry name" value="ABC_tran"/>
    <property type="match status" value="2"/>
</dbReference>
<dbReference type="InterPro" id="IPR017871">
    <property type="entry name" value="ABC_transporter-like_CS"/>
</dbReference>
<dbReference type="Gene3D" id="1.20.1560.10">
    <property type="entry name" value="ABC transporter type 1, transmembrane domain"/>
    <property type="match status" value="2"/>
</dbReference>
<dbReference type="EMBL" id="BLLF01000553">
    <property type="protein sequence ID" value="GFH12907.1"/>
    <property type="molecule type" value="Genomic_DNA"/>
</dbReference>
<dbReference type="CDD" id="cd18579">
    <property type="entry name" value="ABC_6TM_ABCC_D1"/>
    <property type="match status" value="1"/>
</dbReference>
<feature type="transmembrane region" description="Helical" evidence="11">
    <location>
        <begin position="915"/>
        <end position="939"/>
    </location>
</feature>
<feature type="transmembrane region" description="Helical" evidence="11">
    <location>
        <begin position="96"/>
        <end position="118"/>
    </location>
</feature>
<evidence type="ECO:0000256" key="7">
    <source>
        <dbReference type="ARBA" id="ARBA00022840"/>
    </source>
</evidence>
<name>A0A699YRQ7_HAELA</name>